<reference evidence="2" key="1">
    <citation type="journal article" date="2019" name="Int. J. Syst. Evol. Microbiol.">
        <title>The Global Catalogue of Microorganisms (GCM) 10K type strain sequencing project: providing services to taxonomists for standard genome sequencing and annotation.</title>
        <authorList>
            <consortium name="The Broad Institute Genomics Platform"/>
            <consortium name="The Broad Institute Genome Sequencing Center for Infectious Disease"/>
            <person name="Wu L."/>
            <person name="Ma J."/>
        </authorList>
    </citation>
    <scope>NUCLEOTIDE SEQUENCE [LARGE SCALE GENOMIC DNA]</scope>
    <source>
        <strain evidence="2">JCM 10303</strain>
    </source>
</reference>
<evidence type="ECO:0000313" key="1">
    <source>
        <dbReference type="EMBL" id="GAA0521469.1"/>
    </source>
</evidence>
<organism evidence="1 2">
    <name type="scientific">Saccharopolyspora erythraea</name>
    <name type="common">Streptomyces erythraeus</name>
    <dbReference type="NCBI Taxonomy" id="1836"/>
    <lineage>
        <taxon>Bacteria</taxon>
        <taxon>Bacillati</taxon>
        <taxon>Actinomycetota</taxon>
        <taxon>Actinomycetes</taxon>
        <taxon>Pseudonocardiales</taxon>
        <taxon>Pseudonocardiaceae</taxon>
        <taxon>Saccharopolyspora</taxon>
    </lineage>
</organism>
<dbReference type="EMBL" id="BAAAGS010000010">
    <property type="protein sequence ID" value="GAA0521469.1"/>
    <property type="molecule type" value="Genomic_DNA"/>
</dbReference>
<comment type="caution">
    <text evidence="1">The sequence shown here is derived from an EMBL/GenBank/DDBJ whole genome shotgun (WGS) entry which is preliminary data.</text>
</comment>
<dbReference type="Proteomes" id="UP001500729">
    <property type="component" value="Unassembled WGS sequence"/>
</dbReference>
<gene>
    <name evidence="1" type="ORF">GCM10009533_20700</name>
</gene>
<evidence type="ECO:0000313" key="2">
    <source>
        <dbReference type="Proteomes" id="UP001500729"/>
    </source>
</evidence>
<sequence length="120" mass="13898">MHPEHAHLILELVFDFVQPGPLSRSGDDRRLRPPRPVWVDLARLYPRPERARPFPEGWDVQAVVPGDLLAWRRTTTGTWIAEVQYRIRRGDDSEGVRHTAWIPAEAVRPRHDAPARKDQS</sequence>
<name>A0ABP3MMS8_SACER</name>
<keyword evidence="2" id="KW-1185">Reference proteome</keyword>
<proteinExistence type="predicted"/>
<accession>A0ABP3MMS8</accession>
<protein>
    <submittedName>
        <fullName evidence="1">Uncharacterized protein</fullName>
    </submittedName>
</protein>